<evidence type="ECO:0000256" key="1">
    <source>
        <dbReference type="SAM" id="Coils"/>
    </source>
</evidence>
<keyword evidence="1" id="KW-0175">Coiled coil</keyword>
<evidence type="ECO:0000313" key="3">
    <source>
        <dbReference type="EMBL" id="QHS89363.1"/>
    </source>
</evidence>
<protein>
    <submittedName>
        <fullName evidence="3">Uncharacterized protein</fullName>
    </submittedName>
</protein>
<sequence>MEFCLLQDVFPNWKKDMEGPTEANISAGCTDMKSAERARKEQKKRAKKCKDPSLRYLEPDADRPSFANRVEEEVLPMNSKTGIVSGGEEGFQVQVTTLPKNLPGTNATPIQITPSYFGASEDDDSEEGFASFTNIIGDNPAYKLMPDEATLPTPSLDEAWKPLTPSGAPTAFFQYLKAPMADAPRAPPSYPTTLLAPSEHLSSKFDEIFKRLDQLENERRQSTQTEVLLFVGSGLVLLCSLDFLTRRA</sequence>
<accession>A0A6C0BD87</accession>
<organism evidence="3">
    <name type="scientific">viral metagenome</name>
    <dbReference type="NCBI Taxonomy" id="1070528"/>
    <lineage>
        <taxon>unclassified sequences</taxon>
        <taxon>metagenomes</taxon>
        <taxon>organismal metagenomes</taxon>
    </lineage>
</organism>
<feature type="coiled-coil region" evidence="1">
    <location>
        <begin position="198"/>
        <end position="225"/>
    </location>
</feature>
<proteinExistence type="predicted"/>
<dbReference type="AlphaFoldDB" id="A0A6C0BD87"/>
<evidence type="ECO:0000256" key="2">
    <source>
        <dbReference type="SAM" id="MobiDB-lite"/>
    </source>
</evidence>
<dbReference type="EMBL" id="MN739108">
    <property type="protein sequence ID" value="QHS89363.1"/>
    <property type="molecule type" value="Genomic_DNA"/>
</dbReference>
<feature type="compositionally biased region" description="Basic and acidic residues" evidence="2">
    <location>
        <begin position="49"/>
        <end position="60"/>
    </location>
</feature>
<reference evidence="3" key="1">
    <citation type="journal article" date="2020" name="Nature">
        <title>Giant virus diversity and host interactions through global metagenomics.</title>
        <authorList>
            <person name="Schulz F."/>
            <person name="Roux S."/>
            <person name="Paez-Espino D."/>
            <person name="Jungbluth S."/>
            <person name="Walsh D.A."/>
            <person name="Denef V.J."/>
            <person name="McMahon K.D."/>
            <person name="Konstantinidis K.T."/>
            <person name="Eloe-Fadrosh E.A."/>
            <person name="Kyrpides N.C."/>
            <person name="Woyke T."/>
        </authorList>
    </citation>
    <scope>NUCLEOTIDE SEQUENCE</scope>
    <source>
        <strain evidence="3">GVMAG-M-3300010158-60</strain>
    </source>
</reference>
<name>A0A6C0BD87_9ZZZZ</name>
<feature type="region of interest" description="Disordered" evidence="2">
    <location>
        <begin position="16"/>
        <end position="60"/>
    </location>
</feature>